<dbReference type="EMBL" id="CAJNNV010000078">
    <property type="protein sequence ID" value="CAE8581365.1"/>
    <property type="molecule type" value="Genomic_DNA"/>
</dbReference>
<organism evidence="1 2">
    <name type="scientific">Polarella glacialis</name>
    <name type="common">Dinoflagellate</name>
    <dbReference type="NCBI Taxonomy" id="89957"/>
    <lineage>
        <taxon>Eukaryota</taxon>
        <taxon>Sar</taxon>
        <taxon>Alveolata</taxon>
        <taxon>Dinophyceae</taxon>
        <taxon>Suessiales</taxon>
        <taxon>Suessiaceae</taxon>
        <taxon>Polarella</taxon>
    </lineage>
</organism>
<gene>
    <name evidence="1" type="ORF">PGLA1383_LOCUS392</name>
</gene>
<dbReference type="Proteomes" id="UP000654075">
    <property type="component" value="Unassembled WGS sequence"/>
</dbReference>
<sequence length="119" mass="13727">MRRWAQQIRGCAAVNLEALPDSEQLLEALRGRLRNGSHVGVIFDETDVDDETHSELRFVKSARLDFLGQPFEDRGEEQGLSNDAFVQKFGLVRDLSFRQGGFSFKQQFRSTDWWGSVYR</sequence>
<protein>
    <submittedName>
        <fullName evidence="1">Uncharacterized protein</fullName>
    </submittedName>
</protein>
<reference evidence="1" key="1">
    <citation type="submission" date="2021-02" db="EMBL/GenBank/DDBJ databases">
        <authorList>
            <person name="Dougan E. K."/>
            <person name="Rhodes N."/>
            <person name="Thang M."/>
            <person name="Chan C."/>
        </authorList>
    </citation>
    <scope>NUCLEOTIDE SEQUENCE</scope>
</reference>
<dbReference type="AlphaFoldDB" id="A0A813D709"/>
<name>A0A813D709_POLGL</name>
<keyword evidence="2" id="KW-1185">Reference proteome</keyword>
<accession>A0A813D709</accession>
<evidence type="ECO:0000313" key="2">
    <source>
        <dbReference type="Proteomes" id="UP000654075"/>
    </source>
</evidence>
<proteinExistence type="predicted"/>
<evidence type="ECO:0000313" key="1">
    <source>
        <dbReference type="EMBL" id="CAE8581365.1"/>
    </source>
</evidence>
<comment type="caution">
    <text evidence="1">The sequence shown here is derived from an EMBL/GenBank/DDBJ whole genome shotgun (WGS) entry which is preliminary data.</text>
</comment>